<keyword evidence="2" id="KW-1185">Reference proteome</keyword>
<dbReference type="OrthoDB" id="3847058at2"/>
<evidence type="ECO:0008006" key="3">
    <source>
        <dbReference type="Google" id="ProtNLM"/>
    </source>
</evidence>
<reference evidence="1 2" key="1">
    <citation type="submission" date="2019-04" db="EMBL/GenBank/DDBJ databases">
        <title>Streptomyces oryziradicis sp. nov., a novel actinomycete isolated from rhizosphere soil of rice (Oryza sativa L.).</title>
        <authorList>
            <person name="Li C."/>
        </authorList>
    </citation>
    <scope>NUCLEOTIDE SEQUENCE [LARGE SCALE GENOMIC DNA]</scope>
    <source>
        <strain evidence="1 2">NEAU-C40</strain>
    </source>
</reference>
<dbReference type="Proteomes" id="UP000305778">
    <property type="component" value="Unassembled WGS sequence"/>
</dbReference>
<evidence type="ECO:0000313" key="2">
    <source>
        <dbReference type="Proteomes" id="UP000305778"/>
    </source>
</evidence>
<name>A0A4U0SH07_9ACTN</name>
<dbReference type="EMBL" id="SUMC01000034">
    <property type="protein sequence ID" value="TKA08108.1"/>
    <property type="molecule type" value="Genomic_DNA"/>
</dbReference>
<accession>A0A4U0SH07</accession>
<sequence>MTCDEALDEYRVPGTATCADARKGIGRGILNNNYQMKYVNTDPGATGPGGVPIRSASEAALRLPSGAKRIEYARLYWGATRGMDTLNGPQVLGLAQVRSVALKIPGEGFYRTVTADSDVGYMKGEMEYGYQATADVTAIVRAAGAGSYTVANLNAVVMPYAWGSWTLVVAYENDREPLRHLHLWDGYRTVKVDSPPVVLTLDGLGVPAESPTGAKLDYIAYDGDRTLGGEHAEVRSTTGVATPLSGPDNPAGDLMNSTADGMSRTPADVNTFGYDADEFDIHNAVSPGDTGLTLTFSTLDDGFQIGAVYTAVDRK</sequence>
<evidence type="ECO:0000313" key="1">
    <source>
        <dbReference type="EMBL" id="TKA08108.1"/>
    </source>
</evidence>
<proteinExistence type="predicted"/>
<organism evidence="1 2">
    <name type="scientific">Actinacidiphila oryziradicis</name>
    <dbReference type="NCBI Taxonomy" id="2571141"/>
    <lineage>
        <taxon>Bacteria</taxon>
        <taxon>Bacillati</taxon>
        <taxon>Actinomycetota</taxon>
        <taxon>Actinomycetes</taxon>
        <taxon>Kitasatosporales</taxon>
        <taxon>Streptomycetaceae</taxon>
        <taxon>Actinacidiphila</taxon>
    </lineage>
</organism>
<protein>
    <recommendedName>
        <fullName evidence="3">DUF3344 domain-containing protein</fullName>
    </recommendedName>
</protein>
<gene>
    <name evidence="1" type="ORF">FCI23_29910</name>
</gene>
<dbReference type="AlphaFoldDB" id="A0A4U0SH07"/>
<comment type="caution">
    <text evidence="1">The sequence shown here is derived from an EMBL/GenBank/DDBJ whole genome shotgun (WGS) entry which is preliminary data.</text>
</comment>